<proteinExistence type="predicted"/>
<organism evidence="1 2">
    <name type="scientific">Chromobacterium sphagni</name>
    <dbReference type="NCBI Taxonomy" id="1903179"/>
    <lineage>
        <taxon>Bacteria</taxon>
        <taxon>Pseudomonadati</taxon>
        <taxon>Pseudomonadota</taxon>
        <taxon>Betaproteobacteria</taxon>
        <taxon>Neisseriales</taxon>
        <taxon>Chromobacteriaceae</taxon>
        <taxon>Chromobacterium</taxon>
    </lineage>
</organism>
<comment type="caution">
    <text evidence="1">The sequence shown here is derived from an EMBL/GenBank/DDBJ whole genome shotgun (WGS) entry which is preliminary data.</text>
</comment>
<evidence type="ECO:0000313" key="2">
    <source>
        <dbReference type="Proteomes" id="UP000180088"/>
    </source>
</evidence>
<protein>
    <submittedName>
        <fullName evidence="1">Uncharacterized protein</fullName>
    </submittedName>
</protein>
<accession>A0A1S1WYY7</accession>
<dbReference type="EMBL" id="MKCS01000001">
    <property type="protein sequence ID" value="OHX12513.1"/>
    <property type="molecule type" value="Genomic_DNA"/>
</dbReference>
<evidence type="ECO:0000313" key="1">
    <source>
        <dbReference type="EMBL" id="OHX12513.1"/>
    </source>
</evidence>
<name>A0A1S1WYY7_9NEIS</name>
<dbReference type="AlphaFoldDB" id="A0A1S1WYY7"/>
<dbReference type="Proteomes" id="UP000180088">
    <property type="component" value="Unassembled WGS sequence"/>
</dbReference>
<sequence>MVLEFSRVRSLRLVSEEDCNDTVVLFTSCIKPQELDGVDIDCYKVSKADMALIRDAFKR</sequence>
<gene>
    <name evidence="1" type="ORF">BI347_02590</name>
</gene>
<reference evidence="1 2" key="1">
    <citation type="submission" date="2016-09" db="EMBL/GenBank/DDBJ databases">
        <title>Chromobacterium muskegensis sp. nov., an insecticidal bacterium isolated from Sphagnum bogs.</title>
        <authorList>
            <person name="Sparks M.E."/>
            <person name="Blackburn M.B."/>
            <person name="Gundersen-Rindal D.E."/>
            <person name="Mitchell A."/>
            <person name="Farrar R."/>
            <person name="Kuhar D."/>
        </authorList>
    </citation>
    <scope>NUCLEOTIDE SEQUENCE [LARGE SCALE GENOMIC DNA]</scope>
    <source>
        <strain evidence="1 2">37-2</strain>
    </source>
</reference>